<keyword evidence="2" id="KW-1185">Reference proteome</keyword>
<organism evidence="1 2">
    <name type="scientific">Datura stramonium</name>
    <name type="common">Jimsonweed</name>
    <name type="synonym">Common thornapple</name>
    <dbReference type="NCBI Taxonomy" id="4076"/>
    <lineage>
        <taxon>Eukaryota</taxon>
        <taxon>Viridiplantae</taxon>
        <taxon>Streptophyta</taxon>
        <taxon>Embryophyta</taxon>
        <taxon>Tracheophyta</taxon>
        <taxon>Spermatophyta</taxon>
        <taxon>Magnoliopsida</taxon>
        <taxon>eudicotyledons</taxon>
        <taxon>Gunneridae</taxon>
        <taxon>Pentapetalae</taxon>
        <taxon>asterids</taxon>
        <taxon>lamiids</taxon>
        <taxon>Solanales</taxon>
        <taxon>Solanaceae</taxon>
        <taxon>Solanoideae</taxon>
        <taxon>Datureae</taxon>
        <taxon>Datura</taxon>
    </lineage>
</organism>
<comment type="caution">
    <text evidence="1">The sequence shown here is derived from an EMBL/GenBank/DDBJ whole genome shotgun (WGS) entry which is preliminary data.</text>
</comment>
<evidence type="ECO:0000313" key="2">
    <source>
        <dbReference type="Proteomes" id="UP000823775"/>
    </source>
</evidence>
<dbReference type="Proteomes" id="UP000823775">
    <property type="component" value="Unassembled WGS sequence"/>
</dbReference>
<protein>
    <submittedName>
        <fullName evidence="1">Uncharacterized protein</fullName>
    </submittedName>
</protein>
<evidence type="ECO:0000313" key="1">
    <source>
        <dbReference type="EMBL" id="MCE2055227.1"/>
    </source>
</evidence>
<reference evidence="1 2" key="1">
    <citation type="journal article" date="2021" name="BMC Genomics">
        <title>Datura genome reveals duplications of psychoactive alkaloid biosynthetic genes and high mutation rate following tissue culture.</title>
        <authorList>
            <person name="Rajewski A."/>
            <person name="Carter-House D."/>
            <person name="Stajich J."/>
            <person name="Litt A."/>
        </authorList>
    </citation>
    <scope>NUCLEOTIDE SEQUENCE [LARGE SCALE GENOMIC DNA]</scope>
    <source>
        <strain evidence="1">AR-01</strain>
    </source>
</reference>
<gene>
    <name evidence="1" type="ORF">HAX54_042224</name>
</gene>
<sequence length="104" mass="11815">MDENESLRLGVGIVQQQQTISVVRSSNDLPDGYLEAVGDRGRIVKWATRKRSWHIPQSEGWARLGTDDLTRGVVERAIRKLMVEEEGVEEFQIGRRPLGRASDR</sequence>
<dbReference type="EMBL" id="JACEIK010006193">
    <property type="protein sequence ID" value="MCE2055227.1"/>
    <property type="molecule type" value="Genomic_DNA"/>
</dbReference>
<proteinExistence type="predicted"/>
<accession>A0ABS8VZB0</accession>
<name>A0ABS8VZB0_DATST</name>